<evidence type="ECO:0000256" key="3">
    <source>
        <dbReference type="ARBA" id="ARBA00016689"/>
    </source>
</evidence>
<evidence type="ECO:0000256" key="2">
    <source>
        <dbReference type="ARBA" id="ARBA00011206"/>
    </source>
</evidence>
<dbReference type="EMBL" id="MLYV02000122">
    <property type="protein sequence ID" value="PSS35517.1"/>
    <property type="molecule type" value="Genomic_DNA"/>
</dbReference>
<proteinExistence type="inferred from homology"/>
<feature type="compositionally biased region" description="Basic and acidic residues" evidence="9">
    <location>
        <begin position="132"/>
        <end position="155"/>
    </location>
</feature>
<evidence type="ECO:0000256" key="9">
    <source>
        <dbReference type="SAM" id="MobiDB-lite"/>
    </source>
</evidence>
<evidence type="ECO:0000256" key="6">
    <source>
        <dbReference type="ARBA" id="ARBA00023242"/>
    </source>
</evidence>
<dbReference type="InterPro" id="IPR039748">
    <property type="entry name" value="RPC3"/>
</dbReference>
<dbReference type="Pfam" id="PF05645">
    <property type="entry name" value="RNA_pol_Rpc82"/>
    <property type="match status" value="1"/>
</dbReference>
<dbReference type="Proteomes" id="UP000186601">
    <property type="component" value="Unassembled WGS sequence"/>
</dbReference>
<name>A0A2R6RZU3_9APHY</name>
<evidence type="ECO:0000313" key="13">
    <source>
        <dbReference type="Proteomes" id="UP000186601"/>
    </source>
</evidence>
<evidence type="ECO:0000256" key="1">
    <source>
        <dbReference type="ARBA" id="ARBA00004123"/>
    </source>
</evidence>
<comment type="subcellular location">
    <subcellularLocation>
        <location evidence="1 8">Nucleus</location>
    </subcellularLocation>
</comment>
<evidence type="ECO:0000313" key="12">
    <source>
        <dbReference type="EMBL" id="PSS35517.1"/>
    </source>
</evidence>
<dbReference type="PANTHER" id="PTHR12949:SF0">
    <property type="entry name" value="DNA-DIRECTED RNA POLYMERASE III SUBUNIT RPC3"/>
    <property type="match status" value="1"/>
</dbReference>
<accession>A0A2R6RZU3</accession>
<sequence length="480" mass="54549">MWHAQSEVDGEVLEVNTDECLMRLRYGQYVWQTEQLYGKAAAEIVQVIMDNGKLRSPDIISQLSIYDPVKGQTVYKQALHKLVDATYLKPSTVLSHVSPRDKRIQYEAEETAKISGFPTAKELRQAKETAEARLRREEEEAEKVGMKRKAKDQGSHRPPKRKAVEEDVVDEGVYFRVNCEKFNIHIRNKIIENAAKERFNDCAGLVIRAALKATEAKQLKLSDVRSDPTSLASIATHISEDDDLAPGLALSSSKKPSEMALIKDYCGILASADNPTPTGRATSFISLTGSKVQIEFEIIRTRLRRRILEAVTRERHGDDGVRILGLLLDTGKLDEKQISKVGMMAPKDVRPLLTAMAADSLISLQEVPKSADRNPARTFFLWYVDLQKAYTVLISNLYKTLYNIATRRQAEEEEPVLRAVLEKRERSDVSQDEERLLTRNEREVLGQWEKKREKLTVLEMRVEECVFILRDFGTFGINDE</sequence>
<dbReference type="InterPro" id="IPR036390">
    <property type="entry name" value="WH_DNA-bd_sf"/>
</dbReference>
<gene>
    <name evidence="12" type="ORF">PHLCEN_2v1542</name>
</gene>
<keyword evidence="6 8" id="KW-0539">Nucleus</keyword>
<evidence type="ECO:0000256" key="4">
    <source>
        <dbReference type="ARBA" id="ARBA00022478"/>
    </source>
</evidence>
<protein>
    <recommendedName>
        <fullName evidence="3 8">DNA-directed RNA polymerase III subunit RPC3</fullName>
        <shortName evidence="8">RNA polymerase III subunit C3</shortName>
    </recommendedName>
</protein>
<comment type="caution">
    <text evidence="12">The sequence shown here is derived from an EMBL/GenBank/DDBJ whole genome shotgun (WGS) entry which is preliminary data.</text>
</comment>
<comment type="similarity">
    <text evidence="8">Belongs to the RNA polymerase beta chain family.</text>
</comment>
<evidence type="ECO:0000256" key="8">
    <source>
        <dbReference type="RuleBase" id="RU367076"/>
    </source>
</evidence>
<feature type="region of interest" description="Disordered" evidence="9">
    <location>
        <begin position="132"/>
        <end position="163"/>
    </location>
</feature>
<dbReference type="STRING" id="98765.A0A2R6RZU3"/>
<feature type="domain" description="RNA polymerase III Rpc82 C -terminal" evidence="10">
    <location>
        <begin position="78"/>
        <end position="255"/>
    </location>
</feature>
<dbReference type="PANTHER" id="PTHR12949">
    <property type="entry name" value="RNA POLYMERASE III DNA DIRECTED -RELATED"/>
    <property type="match status" value="1"/>
</dbReference>
<dbReference type="Pfam" id="PF22536">
    <property type="entry name" value="WHD_POLR3C"/>
    <property type="match status" value="1"/>
</dbReference>
<evidence type="ECO:0000256" key="7">
    <source>
        <dbReference type="ARBA" id="ARBA00025127"/>
    </source>
</evidence>
<comment type="subunit">
    <text evidence="2 8">Component of the RNA polymerase III (Pol III) complex consisting of 17 subunits.</text>
</comment>
<evidence type="ECO:0000256" key="5">
    <source>
        <dbReference type="ARBA" id="ARBA00023163"/>
    </source>
</evidence>
<keyword evidence="5 8" id="KW-0804">Transcription</keyword>
<comment type="function">
    <text evidence="7 8">DNA-dependent RNA polymerase catalyzes the transcription of DNA into RNA using the four ribonucleoside triphosphates as substrates. Specific core component of RNA polymerase III which synthesizes small RNAs, such as 5S rRNA and tRNAs.</text>
</comment>
<dbReference type="GO" id="GO:0005666">
    <property type="term" value="C:RNA polymerase III complex"/>
    <property type="evidence" value="ECO:0007669"/>
    <property type="project" value="UniProtKB-UniRule"/>
</dbReference>
<reference evidence="12 13" key="1">
    <citation type="submission" date="2018-02" db="EMBL/GenBank/DDBJ databases">
        <title>Genome sequence of the basidiomycete white-rot fungus Phlebia centrifuga.</title>
        <authorList>
            <person name="Granchi Z."/>
            <person name="Peng M."/>
            <person name="de Vries R.P."/>
            <person name="Hilden K."/>
            <person name="Makela M.R."/>
            <person name="Grigoriev I."/>
            <person name="Riley R."/>
        </authorList>
    </citation>
    <scope>NUCLEOTIDE SEQUENCE [LARGE SCALE GENOMIC DNA]</scope>
    <source>
        <strain evidence="12 13">FBCC195</strain>
    </source>
</reference>
<dbReference type="GO" id="GO:0006351">
    <property type="term" value="P:DNA-templated transcription"/>
    <property type="evidence" value="ECO:0007669"/>
    <property type="project" value="InterPro"/>
</dbReference>
<dbReference type="Gene3D" id="6.10.140.1450">
    <property type="match status" value="1"/>
</dbReference>
<keyword evidence="4 8" id="KW-0240">DNA-directed RNA polymerase</keyword>
<evidence type="ECO:0000259" key="11">
    <source>
        <dbReference type="Pfam" id="PF22536"/>
    </source>
</evidence>
<dbReference type="InterPro" id="IPR036388">
    <property type="entry name" value="WH-like_DNA-bd_sf"/>
</dbReference>
<feature type="domain" description="DNA-directed RNA polymerase III subunit RPC3 winged-helix" evidence="11">
    <location>
        <begin position="308"/>
        <end position="384"/>
    </location>
</feature>
<dbReference type="GO" id="GO:0003697">
    <property type="term" value="F:single-stranded DNA binding"/>
    <property type="evidence" value="ECO:0007669"/>
    <property type="project" value="UniProtKB-UniRule"/>
</dbReference>
<dbReference type="AlphaFoldDB" id="A0A2R6RZU3"/>
<dbReference type="OrthoDB" id="272392at2759"/>
<evidence type="ECO:0000259" key="10">
    <source>
        <dbReference type="Pfam" id="PF05645"/>
    </source>
</evidence>
<dbReference type="InterPro" id="IPR055207">
    <property type="entry name" value="POLR3C_WHD"/>
</dbReference>
<dbReference type="InterPro" id="IPR008806">
    <property type="entry name" value="RNA_pol_III_Rpc82_C"/>
</dbReference>
<organism evidence="12 13">
    <name type="scientific">Hermanssonia centrifuga</name>
    <dbReference type="NCBI Taxonomy" id="98765"/>
    <lineage>
        <taxon>Eukaryota</taxon>
        <taxon>Fungi</taxon>
        <taxon>Dikarya</taxon>
        <taxon>Basidiomycota</taxon>
        <taxon>Agaricomycotina</taxon>
        <taxon>Agaricomycetes</taxon>
        <taxon>Polyporales</taxon>
        <taxon>Meruliaceae</taxon>
        <taxon>Hermanssonia</taxon>
    </lineage>
</organism>
<dbReference type="SUPFAM" id="SSF46785">
    <property type="entry name" value="Winged helix' DNA-binding domain"/>
    <property type="match status" value="1"/>
</dbReference>
<dbReference type="Gene3D" id="1.10.10.10">
    <property type="entry name" value="Winged helix-like DNA-binding domain superfamily/Winged helix DNA-binding domain"/>
    <property type="match status" value="3"/>
</dbReference>
<keyword evidence="13" id="KW-1185">Reference proteome</keyword>